<gene>
    <name evidence="4" type="ORF">RIF29_43635</name>
    <name evidence="3" type="ORF">RIF29_45995</name>
    <name evidence="2" type="ORF">RIF29_47793</name>
    <name evidence="1" type="ORF">RIF29_48443</name>
</gene>
<evidence type="ECO:0000313" key="2">
    <source>
        <dbReference type="EMBL" id="KAK7232685.1"/>
    </source>
</evidence>
<dbReference type="Proteomes" id="UP001372338">
    <property type="component" value="Unassembled WGS sequence"/>
</dbReference>
<dbReference type="AlphaFoldDB" id="A0AAN9DT13"/>
<dbReference type="EMBL" id="JAYWIO010000016">
    <property type="protein sequence ID" value="KAK7239187.1"/>
    <property type="molecule type" value="Genomic_DNA"/>
</dbReference>
<dbReference type="EMBL" id="JAYWIO010000106">
    <property type="protein sequence ID" value="KAK7232685.1"/>
    <property type="molecule type" value="Genomic_DNA"/>
</dbReference>
<evidence type="ECO:0000313" key="5">
    <source>
        <dbReference type="Proteomes" id="UP001372338"/>
    </source>
</evidence>
<accession>A0AAN9DT13</accession>
<proteinExistence type="predicted"/>
<protein>
    <submittedName>
        <fullName evidence="3">Uncharacterized protein</fullName>
    </submittedName>
</protein>
<name>A0AAN9DT13_CROPI</name>
<dbReference type="EMBL" id="JAYWIO010000040">
    <property type="protein sequence ID" value="KAK7235900.1"/>
    <property type="molecule type" value="Genomic_DNA"/>
</dbReference>
<evidence type="ECO:0000313" key="1">
    <source>
        <dbReference type="EMBL" id="KAK7231135.1"/>
    </source>
</evidence>
<keyword evidence="5" id="KW-1185">Reference proteome</keyword>
<evidence type="ECO:0000313" key="4">
    <source>
        <dbReference type="EMBL" id="KAK7239187.1"/>
    </source>
</evidence>
<dbReference type="EMBL" id="JAYWIO010000158">
    <property type="protein sequence ID" value="KAK7231135.1"/>
    <property type="molecule type" value="Genomic_DNA"/>
</dbReference>
<organism evidence="3 5">
    <name type="scientific">Crotalaria pallida</name>
    <name type="common">Smooth rattlebox</name>
    <name type="synonym">Crotalaria striata</name>
    <dbReference type="NCBI Taxonomy" id="3830"/>
    <lineage>
        <taxon>Eukaryota</taxon>
        <taxon>Viridiplantae</taxon>
        <taxon>Streptophyta</taxon>
        <taxon>Embryophyta</taxon>
        <taxon>Tracheophyta</taxon>
        <taxon>Spermatophyta</taxon>
        <taxon>Magnoliopsida</taxon>
        <taxon>eudicotyledons</taxon>
        <taxon>Gunneridae</taxon>
        <taxon>Pentapetalae</taxon>
        <taxon>rosids</taxon>
        <taxon>fabids</taxon>
        <taxon>Fabales</taxon>
        <taxon>Fabaceae</taxon>
        <taxon>Papilionoideae</taxon>
        <taxon>50 kb inversion clade</taxon>
        <taxon>genistoids sensu lato</taxon>
        <taxon>core genistoids</taxon>
        <taxon>Crotalarieae</taxon>
        <taxon>Crotalaria</taxon>
    </lineage>
</organism>
<sequence length="99" mass="10999">MSKEEENRPKEPAYIGGVSGTDFLVFASGLNQARANKGCIHFHCECKPLRAVGHKTLGIKSAPVALVEQSKDHYEDWEKPTYGRLSRTPFAQIPSLLSR</sequence>
<evidence type="ECO:0000313" key="3">
    <source>
        <dbReference type="EMBL" id="KAK7235900.1"/>
    </source>
</evidence>
<reference evidence="3 5" key="1">
    <citation type="submission" date="2024-01" db="EMBL/GenBank/DDBJ databases">
        <title>The genomes of 5 underutilized Papilionoideae crops provide insights into root nodulation and disease resistanc.</title>
        <authorList>
            <person name="Yuan L."/>
        </authorList>
    </citation>
    <scope>NUCLEOTIDE SEQUENCE [LARGE SCALE GENOMIC DNA]</scope>
    <source>
        <strain evidence="3">ZHUSHIDOU_FW_LH</strain>
        <tissue evidence="3">Leaf</tissue>
    </source>
</reference>
<comment type="caution">
    <text evidence="3">The sequence shown here is derived from an EMBL/GenBank/DDBJ whole genome shotgun (WGS) entry which is preliminary data.</text>
</comment>